<dbReference type="InterPro" id="IPR048469">
    <property type="entry name" value="YchJ-like_M"/>
</dbReference>
<dbReference type="SUPFAM" id="SSF54427">
    <property type="entry name" value="NTF2-like"/>
    <property type="match status" value="1"/>
</dbReference>
<gene>
    <name evidence="2" type="ORF">Csp_D29210</name>
</gene>
<protein>
    <submittedName>
        <fullName evidence="2">UPF0225 protein Bpro_4182</fullName>
    </submittedName>
</protein>
<organism evidence="2">
    <name type="scientific">Curvibacter symbiont subsp. Hydra magnipapillata</name>
    <dbReference type="NCBI Taxonomy" id="667019"/>
    <lineage>
        <taxon>Bacteria</taxon>
        <taxon>Pseudomonadati</taxon>
        <taxon>Pseudomonadota</taxon>
        <taxon>Betaproteobacteria</taxon>
        <taxon>Burkholderiales</taxon>
        <taxon>Comamonadaceae</taxon>
        <taxon>Curvibacter</taxon>
    </lineage>
</organism>
<name>C9YEB5_CURXX</name>
<evidence type="ECO:0000313" key="2">
    <source>
        <dbReference type="EMBL" id="CBA31856.1"/>
    </source>
</evidence>
<proteinExistence type="predicted"/>
<reference evidence="2" key="1">
    <citation type="journal article" date="2010" name="Nature">
        <title>The Dynamic genome of Hydra.</title>
        <authorList>
            <person name="Chapman J.A."/>
            <person name="Kirkness E.F."/>
            <person name="Simakov O."/>
            <person name="Hampson S.E."/>
            <person name="Mitros T."/>
            <person name="Weinmaier T."/>
            <person name="Rattei T."/>
            <person name="Balasubramanian P.G."/>
            <person name="Borman J."/>
            <person name="Busam D."/>
            <person name="Disbennett K."/>
            <person name="Pfannkoch C."/>
            <person name="Sumin N."/>
            <person name="Sutton G."/>
            <person name="Viswanathan L."/>
            <person name="Walenz B."/>
            <person name="Goodstein D.M."/>
            <person name="Hellsten U."/>
            <person name="Kawashima T."/>
            <person name="Prochnik S.E."/>
            <person name="Putnam N.H."/>
            <person name="Shu S."/>
            <person name="Blumberg B."/>
            <person name="Dana C.E."/>
            <person name="Gee L."/>
            <person name="Kibler D.F."/>
            <person name="Law L."/>
            <person name="Lindgens D."/>
            <person name="Martinez D.E."/>
            <person name="Peng J."/>
            <person name="Wigge P.A."/>
            <person name="Bertulat B."/>
            <person name="Guder C."/>
            <person name="Nakamura Y."/>
            <person name="Ozbek S."/>
            <person name="Watanabe H."/>
            <person name="Khalturin K."/>
            <person name="Hemmrich G."/>
            <person name="Franke A."/>
            <person name="Augustin R."/>
            <person name="Fraune S."/>
            <person name="Hayakawa E."/>
            <person name="Hayakawa S."/>
            <person name="Hirose M."/>
            <person name="Hwang J."/>
            <person name="Ikeo K."/>
            <person name="Nishimiya-Fujisawa C."/>
            <person name="Ogura A."/>
            <person name="Takahashi T."/>
            <person name="Steinmetz P.R."/>
            <person name="Zhang X."/>
            <person name="Aufschnaiter R."/>
            <person name="Eder M.K."/>
            <person name="Gorny A.K."/>
            <person name="Salvenmoser W."/>
            <person name="Heimberg A.M."/>
            <person name="Wheeler B.M."/>
            <person name="Peterson K.J."/>
            <person name="Boettger A."/>
            <person name="Tischler P."/>
            <person name="Wolf A."/>
            <person name="Gojobori T."/>
            <person name="Remington K.A."/>
            <person name="Strausberg R.L."/>
            <person name="Venter J."/>
            <person name="Technau U."/>
            <person name="Hobmayer B."/>
            <person name="Bosch T.C."/>
            <person name="Holstein T.W."/>
            <person name="Fujisawa T."/>
            <person name="Bode H.R."/>
            <person name="David C.N."/>
            <person name="Rokhsar D.S."/>
            <person name="Steele R.E."/>
        </authorList>
    </citation>
    <scope>NUCLEOTIDE SEQUENCE</scope>
</reference>
<dbReference type="Gene3D" id="3.10.450.50">
    <property type="match status" value="1"/>
</dbReference>
<dbReference type="EMBL" id="FN543107">
    <property type="protein sequence ID" value="CBA31856.1"/>
    <property type="molecule type" value="Genomic_DNA"/>
</dbReference>
<sequence length="138" mass="15867">MEGMKPFVMTDACPCGRQHQKKTLPYGQCCGRWLDSESPAPDAESLMRSRYCAFVLEREAYLLKTWHASHRPERIEFDPGVKWLGLDVRNHTIQDATHAEVEFVARQKPVSGPAVRLHEHSRFVLEAGEWLYVDGDQQ</sequence>
<dbReference type="Pfam" id="PF17775">
    <property type="entry name" value="YchJ_M-like"/>
    <property type="match status" value="1"/>
</dbReference>
<feature type="domain" description="YchJ-like middle NTF2-like" evidence="1">
    <location>
        <begin position="42"/>
        <end position="135"/>
    </location>
</feature>
<dbReference type="InterPro" id="IPR032710">
    <property type="entry name" value="NTF2-like_dom_sf"/>
</dbReference>
<accession>C9YEB5</accession>
<dbReference type="AlphaFoldDB" id="C9YEB5"/>
<evidence type="ECO:0000259" key="1">
    <source>
        <dbReference type="Pfam" id="PF17775"/>
    </source>
</evidence>